<protein>
    <submittedName>
        <fullName evidence="1">Uncharacterized protein</fullName>
    </submittedName>
</protein>
<proteinExistence type="predicted"/>
<name>A0A382MU58_9ZZZZ</name>
<organism evidence="1">
    <name type="scientific">marine metagenome</name>
    <dbReference type="NCBI Taxonomy" id="408172"/>
    <lineage>
        <taxon>unclassified sequences</taxon>
        <taxon>metagenomes</taxon>
        <taxon>ecological metagenomes</taxon>
    </lineage>
</organism>
<dbReference type="EMBL" id="UINC01095990">
    <property type="protein sequence ID" value="SVC52504.1"/>
    <property type="molecule type" value="Genomic_DNA"/>
</dbReference>
<feature type="non-terminal residue" evidence="1">
    <location>
        <position position="68"/>
    </location>
</feature>
<sequence length="68" mass="7843">MLTRLNPVTLPDSAYHDLSSTINNQIYRLFIGGIRSNNRNSTERPLVIILDGNWLFASVYEYLRTQSL</sequence>
<reference evidence="1" key="1">
    <citation type="submission" date="2018-05" db="EMBL/GenBank/DDBJ databases">
        <authorList>
            <person name="Lanie J.A."/>
            <person name="Ng W.-L."/>
            <person name="Kazmierczak K.M."/>
            <person name="Andrzejewski T.M."/>
            <person name="Davidsen T.M."/>
            <person name="Wayne K.J."/>
            <person name="Tettelin H."/>
            <person name="Glass J.I."/>
            <person name="Rusch D."/>
            <person name="Podicherti R."/>
            <person name="Tsui H.-C.T."/>
            <person name="Winkler M.E."/>
        </authorList>
    </citation>
    <scope>NUCLEOTIDE SEQUENCE</scope>
</reference>
<accession>A0A382MU58</accession>
<dbReference type="AlphaFoldDB" id="A0A382MU58"/>
<gene>
    <name evidence="1" type="ORF">METZ01_LOCUS305358</name>
</gene>
<evidence type="ECO:0000313" key="1">
    <source>
        <dbReference type="EMBL" id="SVC52504.1"/>
    </source>
</evidence>